<comment type="caution">
    <text evidence="3">The sequence shown here is derived from an EMBL/GenBank/DDBJ whole genome shotgun (WGS) entry which is preliminary data.</text>
</comment>
<keyword evidence="2" id="KW-0732">Signal</keyword>
<accession>A0ABX2TL24</accession>
<dbReference type="Proteomes" id="UP000584642">
    <property type="component" value="Unassembled WGS sequence"/>
</dbReference>
<feature type="compositionally biased region" description="Polar residues" evidence="1">
    <location>
        <begin position="64"/>
        <end position="73"/>
    </location>
</feature>
<gene>
    <name evidence="3" type="ORF">HND93_29185</name>
</gene>
<feature type="signal peptide" evidence="2">
    <location>
        <begin position="1"/>
        <end position="19"/>
    </location>
</feature>
<dbReference type="RefSeq" id="WP_180285565.1">
    <property type="nucleotide sequence ID" value="NZ_JABFDB010000031.1"/>
</dbReference>
<keyword evidence="4" id="KW-1185">Reference proteome</keyword>
<protein>
    <submittedName>
        <fullName evidence="3">Uncharacterized protein</fullName>
    </submittedName>
</protein>
<dbReference type="EMBL" id="JABFDB010000031">
    <property type="protein sequence ID" value="NYZ23794.1"/>
    <property type="molecule type" value="Genomic_DNA"/>
</dbReference>
<feature type="chain" id="PRO_5047230107" evidence="2">
    <location>
        <begin position="20"/>
        <end position="120"/>
    </location>
</feature>
<evidence type="ECO:0000313" key="4">
    <source>
        <dbReference type="Proteomes" id="UP000584642"/>
    </source>
</evidence>
<evidence type="ECO:0000313" key="3">
    <source>
        <dbReference type="EMBL" id="NYZ23794.1"/>
    </source>
</evidence>
<sequence length="120" mass="11788">MRLSAIVAFVALLSVPAIAMAQQGGVAVDLENRTGAAALNGPVVNGRVDAQARVGGGVTARASGENSRASNSISSVTGGSVTGDVQLRSEVNGDVTAEATGRGSCAENHIASIGPKICGN</sequence>
<proteinExistence type="predicted"/>
<evidence type="ECO:0000256" key="1">
    <source>
        <dbReference type="SAM" id="MobiDB-lite"/>
    </source>
</evidence>
<name>A0ABX2TL24_9PROT</name>
<evidence type="ECO:0000256" key="2">
    <source>
        <dbReference type="SAM" id="SignalP"/>
    </source>
</evidence>
<feature type="region of interest" description="Disordered" evidence="1">
    <location>
        <begin position="59"/>
        <end position="81"/>
    </location>
</feature>
<organism evidence="3 4">
    <name type="scientific">Azospirillum oleiclasticum</name>
    <dbReference type="NCBI Taxonomy" id="2735135"/>
    <lineage>
        <taxon>Bacteria</taxon>
        <taxon>Pseudomonadati</taxon>
        <taxon>Pseudomonadota</taxon>
        <taxon>Alphaproteobacteria</taxon>
        <taxon>Rhodospirillales</taxon>
        <taxon>Azospirillaceae</taxon>
        <taxon>Azospirillum</taxon>
    </lineage>
</organism>
<reference evidence="3 4" key="1">
    <citation type="submission" date="2020-05" db="EMBL/GenBank/DDBJ databases">
        <title>Azospirillum oleiclasticum sp. nov, a nitrogen-fixing and heavy crude oil-emulsifying bacterium isolated from the crude oil of Yumen Oilfield.</title>
        <authorList>
            <person name="Wu D."/>
            <person name="Cai M."/>
            <person name="Zhang X."/>
        </authorList>
    </citation>
    <scope>NUCLEOTIDE SEQUENCE [LARGE SCALE GENOMIC DNA]</scope>
    <source>
        <strain evidence="3 4">ROY-1-1-2</strain>
    </source>
</reference>